<dbReference type="FunFam" id="1.20.1090.10:FF:000001">
    <property type="entry name" value="Aldehyde-alcohol dehydrogenase"/>
    <property type="match status" value="1"/>
</dbReference>
<dbReference type="CDD" id="cd08180">
    <property type="entry name" value="PDD"/>
    <property type="match status" value="1"/>
</dbReference>
<comment type="cofactor">
    <cofactor evidence="1">
        <name>Fe cation</name>
        <dbReference type="ChEBI" id="CHEBI:24875"/>
    </cofactor>
</comment>
<dbReference type="FunFam" id="3.40.50.1970:FF:000003">
    <property type="entry name" value="Alcohol dehydrogenase, iron-containing"/>
    <property type="match status" value="1"/>
</dbReference>
<dbReference type="PANTHER" id="PTHR11496:SF83">
    <property type="entry name" value="HYDROXYACID-OXOACID TRANSHYDROGENASE, MITOCHONDRIAL"/>
    <property type="match status" value="1"/>
</dbReference>
<gene>
    <name evidence="6" type="ORF">FHU10_5019</name>
</gene>
<evidence type="ECO:0000256" key="3">
    <source>
        <dbReference type="ARBA" id="ARBA00023002"/>
    </source>
</evidence>
<reference evidence="6" key="2">
    <citation type="submission" date="2019-08" db="EMBL/GenBank/DDBJ databases">
        <title>Investigation of anaerobic lignin degradation for improved lignocellulosic biofuels.</title>
        <authorList>
            <person name="Deangelis K.PhD."/>
        </authorList>
    </citation>
    <scope>NUCLEOTIDE SEQUENCE [LARGE SCALE GENOMIC DNA]</scope>
    <source>
        <strain evidence="6">128R</strain>
    </source>
</reference>
<dbReference type="SUPFAM" id="SSF56796">
    <property type="entry name" value="Dehydroquinate synthase-like"/>
    <property type="match status" value="1"/>
</dbReference>
<dbReference type="InterPro" id="IPR056798">
    <property type="entry name" value="ADH_Fe_C"/>
</dbReference>
<name>A0A559TCJ8_SERFO</name>
<accession>A0A559TCJ8</accession>
<feature type="domain" description="Alcohol dehydrogenase iron-type/glycerol dehydrogenase GldA" evidence="4">
    <location>
        <begin position="8"/>
        <end position="158"/>
    </location>
</feature>
<proteinExistence type="inferred from homology"/>
<reference evidence="6" key="1">
    <citation type="submission" date="2019-06" db="EMBL/GenBank/DDBJ databases">
        <authorList>
            <person name="Deangelis K."/>
            <person name="Huntemann M."/>
            <person name="Clum A."/>
            <person name="Pillay M."/>
            <person name="Palaniappan K."/>
            <person name="Varghese N."/>
            <person name="Mikhailova N."/>
            <person name="Stamatis D."/>
            <person name="Reddy T."/>
            <person name="Daum C."/>
            <person name="Shapiro N."/>
            <person name="Ivanova N."/>
            <person name="Kyrpides N."/>
            <person name="Woyke T."/>
        </authorList>
    </citation>
    <scope>NUCLEOTIDE SEQUENCE [LARGE SCALE GENOMIC DNA]</scope>
    <source>
        <strain evidence="6">128R</strain>
    </source>
</reference>
<dbReference type="Gene3D" id="3.40.50.1970">
    <property type="match status" value="1"/>
</dbReference>
<dbReference type="InterPro" id="IPR018211">
    <property type="entry name" value="ADH_Fe_CS"/>
</dbReference>
<comment type="similarity">
    <text evidence="2">Belongs to the iron-containing alcohol dehydrogenase family.</text>
</comment>
<dbReference type="Pfam" id="PF25137">
    <property type="entry name" value="ADH_Fe_C"/>
    <property type="match status" value="1"/>
</dbReference>
<dbReference type="InterPro" id="IPR001670">
    <property type="entry name" value="ADH_Fe/GldA"/>
</dbReference>
<dbReference type="PROSITE" id="PS00913">
    <property type="entry name" value="ADH_IRON_1"/>
    <property type="match status" value="1"/>
</dbReference>
<evidence type="ECO:0000256" key="2">
    <source>
        <dbReference type="ARBA" id="ARBA00007358"/>
    </source>
</evidence>
<dbReference type="GO" id="GO:0046872">
    <property type="term" value="F:metal ion binding"/>
    <property type="evidence" value="ECO:0007669"/>
    <property type="project" value="InterPro"/>
</dbReference>
<organism evidence="6">
    <name type="scientific">Serratia fonticola</name>
    <dbReference type="NCBI Taxonomy" id="47917"/>
    <lineage>
        <taxon>Bacteria</taxon>
        <taxon>Pseudomonadati</taxon>
        <taxon>Pseudomonadota</taxon>
        <taxon>Gammaproteobacteria</taxon>
        <taxon>Enterobacterales</taxon>
        <taxon>Yersiniaceae</taxon>
        <taxon>Serratia</taxon>
    </lineage>
</organism>
<dbReference type="OrthoDB" id="9815791at2"/>
<dbReference type="InterPro" id="IPR039697">
    <property type="entry name" value="Alcohol_dehydrogenase_Fe"/>
</dbReference>
<dbReference type="PANTHER" id="PTHR11496">
    <property type="entry name" value="ALCOHOL DEHYDROGENASE"/>
    <property type="match status" value="1"/>
</dbReference>
<dbReference type="AlphaFoldDB" id="A0A559TCJ8"/>
<protein>
    <submittedName>
        <fullName evidence="6">Propionaldehyde reductase</fullName>
    </submittedName>
</protein>
<keyword evidence="3" id="KW-0560">Oxidoreductase</keyword>
<evidence type="ECO:0000259" key="4">
    <source>
        <dbReference type="Pfam" id="PF00465"/>
    </source>
</evidence>
<feature type="domain" description="Fe-containing alcohol dehydrogenase-like C-terminal" evidence="5">
    <location>
        <begin position="169"/>
        <end position="369"/>
    </location>
</feature>
<dbReference type="EMBL" id="VISQ01000001">
    <property type="protein sequence ID" value="TVZ72346.1"/>
    <property type="molecule type" value="Genomic_DNA"/>
</dbReference>
<evidence type="ECO:0000313" key="6">
    <source>
        <dbReference type="EMBL" id="TVZ72346.1"/>
    </source>
</evidence>
<dbReference type="Gene3D" id="1.20.1090.10">
    <property type="entry name" value="Dehydroquinate synthase-like - alpha domain"/>
    <property type="match status" value="1"/>
</dbReference>
<comment type="caution">
    <text evidence="6">The sequence shown here is derived from an EMBL/GenBank/DDBJ whole genome shotgun (WGS) entry which is preliminary data.</text>
</comment>
<evidence type="ECO:0000256" key="1">
    <source>
        <dbReference type="ARBA" id="ARBA00001962"/>
    </source>
</evidence>
<dbReference type="GO" id="GO:0004022">
    <property type="term" value="F:alcohol dehydrogenase (NAD+) activity"/>
    <property type="evidence" value="ECO:0007669"/>
    <property type="project" value="TreeGrafter"/>
</dbReference>
<evidence type="ECO:0000259" key="5">
    <source>
        <dbReference type="Pfam" id="PF25137"/>
    </source>
</evidence>
<dbReference type="Pfam" id="PF00465">
    <property type="entry name" value="Fe-ADH"/>
    <property type="match status" value="1"/>
</dbReference>
<sequence length="370" mass="39878">MKTFSVQTRIYSGENSLKVLGRFHQRKIWIICDGFLATSPLLARLKQALAPDNQLSLFSDITPDPTIATVVRGIEQMQTLRPDVVIGFGGGSALDAAKAIVWFSRQQGIDIDTCIAIPTTSGTGSEVTSAFVISDPQKNIKYPLFSDEIYPDIAILDPALVTSVPPAITANTGMDVLTHALEAYVSPRASDFTDALAEKAAQLVFRHLPTACRKGDCLITRDKMHNASTLAGIAFSQAGLGINHAIAHQLGGQFHIAHGLANALLLVPVIQFNAVDPRARKRYARLAQVCGISSPQSDERQAVNLLIRHIEQLKGQCALPRYLADLNIGANQLEASIPAMIVATQADATLKTTPRTATANDIREIIEALL</sequence>